<evidence type="ECO:0000256" key="2">
    <source>
        <dbReference type="ARBA" id="ARBA00022679"/>
    </source>
</evidence>
<dbReference type="SUPFAM" id="SSF53335">
    <property type="entry name" value="S-adenosyl-L-methionine-dependent methyltransferases"/>
    <property type="match status" value="1"/>
</dbReference>
<dbReference type="CDD" id="cd02440">
    <property type="entry name" value="AdoMet_MTases"/>
    <property type="match status" value="1"/>
</dbReference>
<dbReference type="GO" id="GO:0032259">
    <property type="term" value="P:methylation"/>
    <property type="evidence" value="ECO:0007669"/>
    <property type="project" value="UniProtKB-KW"/>
</dbReference>
<dbReference type="PANTHER" id="PTHR43464:SF19">
    <property type="entry name" value="UBIQUINONE BIOSYNTHESIS O-METHYLTRANSFERASE, MITOCHONDRIAL"/>
    <property type="match status" value="1"/>
</dbReference>
<feature type="domain" description="Methyltransferase" evidence="4">
    <location>
        <begin position="62"/>
        <end position="149"/>
    </location>
</feature>
<evidence type="ECO:0000313" key="6">
    <source>
        <dbReference type="Proteomes" id="UP000831786"/>
    </source>
</evidence>
<reference evidence="5 6" key="1">
    <citation type="submission" date="2022-04" db="EMBL/GenBank/DDBJ databases">
        <title>Leucobacter sp. isolated from rhizosphere of garlic.</title>
        <authorList>
            <person name="Won M."/>
            <person name="Lee C.-M."/>
            <person name="Woen H.-Y."/>
            <person name="Kwon S.-W."/>
        </authorList>
    </citation>
    <scope>NUCLEOTIDE SEQUENCE [LARGE SCALE GENOMIC DNA]</scope>
    <source>
        <strain evidence="5 6">H21R-40</strain>
    </source>
</reference>
<evidence type="ECO:0000259" key="4">
    <source>
        <dbReference type="Pfam" id="PF13649"/>
    </source>
</evidence>
<dbReference type="Pfam" id="PF13649">
    <property type="entry name" value="Methyltransf_25"/>
    <property type="match status" value="1"/>
</dbReference>
<dbReference type="Gene3D" id="3.40.50.150">
    <property type="entry name" value="Vaccinia Virus protein VP39"/>
    <property type="match status" value="1"/>
</dbReference>
<dbReference type="InterPro" id="IPR029063">
    <property type="entry name" value="SAM-dependent_MTases_sf"/>
</dbReference>
<name>A0ABY4FRT8_9MICO</name>
<dbReference type="PANTHER" id="PTHR43464">
    <property type="entry name" value="METHYLTRANSFERASE"/>
    <property type="match status" value="1"/>
</dbReference>
<organism evidence="5 6">
    <name type="scientific">Leucobacter allii</name>
    <dbReference type="NCBI Taxonomy" id="2932247"/>
    <lineage>
        <taxon>Bacteria</taxon>
        <taxon>Bacillati</taxon>
        <taxon>Actinomycetota</taxon>
        <taxon>Actinomycetes</taxon>
        <taxon>Micrococcales</taxon>
        <taxon>Microbacteriaceae</taxon>
        <taxon>Leucobacter</taxon>
    </lineage>
</organism>
<dbReference type="InterPro" id="IPR041698">
    <property type="entry name" value="Methyltransf_25"/>
</dbReference>
<protein>
    <submittedName>
        <fullName evidence="5">Methyltransferase domain-containing protein</fullName>
    </submittedName>
</protein>
<evidence type="ECO:0000313" key="5">
    <source>
        <dbReference type="EMBL" id="UOQ58889.1"/>
    </source>
</evidence>
<dbReference type="Proteomes" id="UP000831786">
    <property type="component" value="Chromosome"/>
</dbReference>
<sequence length="233" mass="25646">MSLAEREDGLRELMDDPDCDPVRLRRTLRRFWTVNHAVSRWGRIYRTQLRPALAAGSGRRRILDIGCGGGDVLRRLVRLARRDGFDVEGLGIDPDPVACAVAREGPRLPGVAFRKLGSRELAIAGERFDVVVSNHLLHHLDRASFDAVLVDSAALASRRSVHADIARSTTAYAAFAVLAAPVAPGTFLRIDGLRSIRRSYTRAELGARLPAGWRAEQPTAFRLLAVRDAAPVR</sequence>
<proteinExistence type="predicted"/>
<accession>A0ABY4FRT8</accession>
<dbReference type="EMBL" id="CP095045">
    <property type="protein sequence ID" value="UOQ58889.1"/>
    <property type="molecule type" value="Genomic_DNA"/>
</dbReference>
<dbReference type="GO" id="GO:0008168">
    <property type="term" value="F:methyltransferase activity"/>
    <property type="evidence" value="ECO:0007669"/>
    <property type="project" value="UniProtKB-KW"/>
</dbReference>
<dbReference type="NCBIfam" id="NF004851">
    <property type="entry name" value="PRK06202.1"/>
    <property type="match status" value="1"/>
</dbReference>
<keyword evidence="3" id="KW-0949">S-adenosyl-L-methionine</keyword>
<gene>
    <name evidence="5" type="ORF">MUN78_09135</name>
</gene>
<keyword evidence="1 5" id="KW-0489">Methyltransferase</keyword>
<keyword evidence="2" id="KW-0808">Transferase</keyword>
<keyword evidence="6" id="KW-1185">Reference proteome</keyword>
<evidence type="ECO:0000256" key="3">
    <source>
        <dbReference type="ARBA" id="ARBA00022691"/>
    </source>
</evidence>
<evidence type="ECO:0000256" key="1">
    <source>
        <dbReference type="ARBA" id="ARBA00022603"/>
    </source>
</evidence>